<proteinExistence type="predicted"/>
<reference evidence="1 2" key="1">
    <citation type="journal article" date="2016" name="DNA Res.">
        <title>The complete genome sequencing of Prevotella intermedia strain OMA14 and a subsequent fine-scale, intra-species genomic comparison reveal an unusual amplification of conjugative and mobile transposons and identify a novel Prevotella-lineage-specific repeat.</title>
        <authorList>
            <person name="Naito M."/>
            <person name="Ogura Y."/>
            <person name="Itoh T."/>
            <person name="Shoji M."/>
            <person name="Okamoto M."/>
            <person name="Hayashi T."/>
            <person name="Nakayama K."/>
        </authorList>
    </citation>
    <scope>NUCLEOTIDE SEQUENCE [LARGE SCALE GENOMIC DNA]</scope>
    <source>
        <strain evidence="1 2">OMA14</strain>
    </source>
</reference>
<accession>A0A0S3ULB1</accession>
<dbReference type="AlphaFoldDB" id="A0A0S3ULB1"/>
<dbReference type="EMBL" id="AP014597">
    <property type="protein sequence ID" value="BAU18300.1"/>
    <property type="molecule type" value="Genomic_DNA"/>
</dbReference>
<dbReference type="PROSITE" id="PS51257">
    <property type="entry name" value="PROKAR_LIPOPROTEIN"/>
    <property type="match status" value="1"/>
</dbReference>
<name>A0A0S3ULB1_PREIN</name>
<organism evidence="1 2">
    <name type="scientific">Prevotella intermedia</name>
    <dbReference type="NCBI Taxonomy" id="28131"/>
    <lineage>
        <taxon>Bacteria</taxon>
        <taxon>Pseudomonadati</taxon>
        <taxon>Bacteroidota</taxon>
        <taxon>Bacteroidia</taxon>
        <taxon>Bacteroidales</taxon>
        <taxon>Prevotellaceae</taxon>
        <taxon>Prevotella</taxon>
    </lineage>
</organism>
<sequence>MLRNNKFKSILTNTDSPKKFYRTAIVYFLLYGCNLFVCEIIEVYLLWYVLPNELVCIFISKVILKFY</sequence>
<gene>
    <name evidence="1" type="ORF">PIOMA14_I_1792</name>
</gene>
<evidence type="ECO:0000313" key="2">
    <source>
        <dbReference type="Proteomes" id="UP000217431"/>
    </source>
</evidence>
<dbReference type="Proteomes" id="UP000217431">
    <property type="component" value="Chromosome I"/>
</dbReference>
<evidence type="ECO:0000313" key="1">
    <source>
        <dbReference type="EMBL" id="BAU18300.1"/>
    </source>
</evidence>
<protein>
    <submittedName>
        <fullName evidence="1">Uncharacterized protein</fullName>
    </submittedName>
</protein>